<comment type="similarity">
    <text evidence="1 2">Belongs to the pirin family.</text>
</comment>
<dbReference type="InterPro" id="IPR011051">
    <property type="entry name" value="RmlC_Cupin_sf"/>
</dbReference>
<evidence type="ECO:0000313" key="5">
    <source>
        <dbReference type="Proteomes" id="UP001165524"/>
    </source>
</evidence>
<evidence type="ECO:0000259" key="3">
    <source>
        <dbReference type="Pfam" id="PF02678"/>
    </source>
</evidence>
<dbReference type="Pfam" id="PF02678">
    <property type="entry name" value="Pirin"/>
    <property type="match status" value="1"/>
</dbReference>
<dbReference type="Proteomes" id="UP001165524">
    <property type="component" value="Unassembled WGS sequence"/>
</dbReference>
<evidence type="ECO:0000256" key="2">
    <source>
        <dbReference type="RuleBase" id="RU003457"/>
    </source>
</evidence>
<gene>
    <name evidence="4" type="ORF">MU846_11680</name>
</gene>
<dbReference type="RefSeq" id="WP_246952931.1">
    <property type="nucleotide sequence ID" value="NZ_JALKII010000008.1"/>
</dbReference>
<keyword evidence="5" id="KW-1185">Reference proteome</keyword>
<comment type="caution">
    <text evidence="4">The sequence shown here is derived from an EMBL/GenBank/DDBJ whole genome shotgun (WGS) entry which is preliminary data.</text>
</comment>
<dbReference type="SUPFAM" id="SSF51182">
    <property type="entry name" value="RmlC-like cupins"/>
    <property type="match status" value="1"/>
</dbReference>
<dbReference type="InterPro" id="IPR014710">
    <property type="entry name" value="RmlC-like_jellyroll"/>
</dbReference>
<protein>
    <submittedName>
        <fullName evidence="4">Pirin family protein</fullName>
    </submittedName>
</protein>
<feature type="domain" description="Pirin N-terminal" evidence="3">
    <location>
        <begin position="48"/>
        <end position="123"/>
    </location>
</feature>
<dbReference type="Gene3D" id="2.60.120.10">
    <property type="entry name" value="Jelly Rolls"/>
    <property type="match status" value="1"/>
</dbReference>
<dbReference type="PANTHER" id="PTHR43212">
    <property type="entry name" value="QUERCETIN 2,3-DIOXYGENASE"/>
    <property type="match status" value="1"/>
</dbReference>
<proteinExistence type="inferred from homology"/>
<dbReference type="InterPro" id="IPR012093">
    <property type="entry name" value="Pirin"/>
</dbReference>
<accession>A0ABT0E957</accession>
<sequence>MQLLTRHDLDLGGFAGLRERIYVMDPRRFGDHTTPGSREGFEQLVYLADAIFLPRGSTGAHDHQQVDIISVLVRGHLRHEGSLGHGETLEAGEVQVQYAGAEGFRHNEINPAPHGAHMIQLWMQPLVAQGPARYRNYRPAAGQLTRVYGDEPGTNTAVGIWPAHAGQQQFSPGPTLGFLVNGQLHATEAGQRTSLAAETLFQGEDLQLEAEQDSLVILLATTASSRNLRDE</sequence>
<organism evidence="4 5">
    <name type="scientific">Alcanivorax quisquiliarum</name>
    <dbReference type="NCBI Taxonomy" id="2933565"/>
    <lineage>
        <taxon>Bacteria</taxon>
        <taxon>Pseudomonadati</taxon>
        <taxon>Pseudomonadota</taxon>
        <taxon>Gammaproteobacteria</taxon>
        <taxon>Oceanospirillales</taxon>
        <taxon>Alcanivoracaceae</taxon>
        <taxon>Alcanivorax</taxon>
    </lineage>
</organism>
<dbReference type="EMBL" id="JALKII010000008">
    <property type="protein sequence ID" value="MCK0538372.1"/>
    <property type="molecule type" value="Genomic_DNA"/>
</dbReference>
<evidence type="ECO:0000256" key="1">
    <source>
        <dbReference type="ARBA" id="ARBA00008416"/>
    </source>
</evidence>
<evidence type="ECO:0000313" key="4">
    <source>
        <dbReference type="EMBL" id="MCK0538372.1"/>
    </source>
</evidence>
<reference evidence="4" key="1">
    <citation type="submission" date="2022-04" db="EMBL/GenBank/DDBJ databases">
        <title>Alcanivorax sp. CY1518 draft genome sequence.</title>
        <authorList>
            <person name="Zhao G."/>
            <person name="An M."/>
        </authorList>
    </citation>
    <scope>NUCLEOTIDE SEQUENCE</scope>
    <source>
        <strain evidence="4">CY1518</strain>
    </source>
</reference>
<name>A0ABT0E957_9GAMM</name>
<dbReference type="PANTHER" id="PTHR43212:SF3">
    <property type="entry name" value="QUERCETIN 2,3-DIOXYGENASE"/>
    <property type="match status" value="1"/>
</dbReference>
<dbReference type="InterPro" id="IPR003829">
    <property type="entry name" value="Pirin_N_dom"/>
</dbReference>